<evidence type="ECO:0000313" key="2">
    <source>
        <dbReference type="EMBL" id="PQJ14526.1"/>
    </source>
</evidence>
<dbReference type="Gene3D" id="2.60.120.380">
    <property type="match status" value="1"/>
</dbReference>
<feature type="signal peptide" evidence="1">
    <location>
        <begin position="1"/>
        <end position="20"/>
    </location>
</feature>
<reference evidence="3" key="1">
    <citation type="submission" date="2016-11" db="EMBL/GenBank/DDBJ databases">
        <title>Trade-off between light-utilization and light-protection in marine flavobacteria.</title>
        <authorList>
            <person name="Kumagai Y."/>
            <person name="Yoshizawa S."/>
            <person name="Kogure K."/>
        </authorList>
    </citation>
    <scope>NUCLEOTIDE SEQUENCE [LARGE SCALE GENOMIC DNA]</scope>
    <source>
        <strain evidence="3">SG-18</strain>
    </source>
</reference>
<comment type="caution">
    <text evidence="2">The sequence shown here is derived from an EMBL/GenBank/DDBJ whole genome shotgun (WGS) entry which is preliminary data.</text>
</comment>
<dbReference type="Proteomes" id="UP000239366">
    <property type="component" value="Unassembled WGS sequence"/>
</dbReference>
<evidence type="ECO:0008006" key="4">
    <source>
        <dbReference type="Google" id="ProtNLM"/>
    </source>
</evidence>
<protein>
    <recommendedName>
        <fullName evidence="4">Ig-like domain-containing protein</fullName>
    </recommendedName>
</protein>
<keyword evidence="3" id="KW-1185">Reference proteome</keyword>
<keyword evidence="1" id="KW-0732">Signal</keyword>
<organism evidence="2 3">
    <name type="scientific">Aureicoccus marinus</name>
    <dbReference type="NCBI Taxonomy" id="754435"/>
    <lineage>
        <taxon>Bacteria</taxon>
        <taxon>Pseudomonadati</taxon>
        <taxon>Bacteroidota</taxon>
        <taxon>Flavobacteriia</taxon>
        <taxon>Flavobacteriales</taxon>
        <taxon>Flavobacteriaceae</taxon>
        <taxon>Aureicoccus</taxon>
    </lineage>
</organism>
<dbReference type="NCBIfam" id="TIGR04131">
    <property type="entry name" value="Bac_Flav_CTERM"/>
    <property type="match status" value="1"/>
</dbReference>
<gene>
    <name evidence="2" type="ORF">BST99_01055</name>
</gene>
<dbReference type="InterPro" id="IPR026341">
    <property type="entry name" value="T9SS_type_B"/>
</dbReference>
<name>A0A2S7T4Z9_9FLAO</name>
<dbReference type="Pfam" id="PF13585">
    <property type="entry name" value="CHU_C"/>
    <property type="match status" value="1"/>
</dbReference>
<dbReference type="OrthoDB" id="9765926at2"/>
<dbReference type="RefSeq" id="WP_105000159.1">
    <property type="nucleotide sequence ID" value="NZ_MQVX01000001.1"/>
</dbReference>
<evidence type="ECO:0000313" key="3">
    <source>
        <dbReference type="Proteomes" id="UP000239366"/>
    </source>
</evidence>
<feature type="chain" id="PRO_5015646174" description="Ig-like domain-containing protein" evidence="1">
    <location>
        <begin position="21"/>
        <end position="603"/>
    </location>
</feature>
<sequence>MKGQFFFVVVLFFSGHILQAQISADCSTAIPICSNTPINSGTDGYASDDFNGAASSGCLEQTTTGAIESNSAWYRFRVGASGQLGFNIMHDPSEDWDFALYQTNDCTQLGEPVRCNFFDNRDQNSYIGVGEDPTGDNLTVQYEDWIQVEAGQEYYLLINNFSKLNSGFSIQFSGQIFLDFPDTALDCSIVDNLLGPGQILCENGTTELNASTMGALGYQWYADFGTGFELLHGEDKPRYTVLQAGLYRVVVDLPENTNRVSDVQIEYTEIPNSFPIEDQGYCLPLGEEVFFDLSALDSQALGSQDPSQFRVSYHHSQQDADLGVGALPLQYQTPPGTEVVYARVSSRLNPDCYDASHHFQLSALSEPLFDFPLEVSICGNDPGVLIGEDNPNPAYSYEWSTGDRGPELWVENPGDYELTITNNFGSSSCSSTRIVRVQAVQVPVIKEIQIDDLQALSTVTVVMDQPGNFRYQLDGGPFQPGFRFTGVRPGVHRLVIQDEQGCISIDEEIVVIGFPALFTPNGDIQNETWHIVGLDYLEDPIVSIFDRNGRLLQTVTANSGGWDGTYQGQPLPRDDYWFRLTYRDTRGNRSEAKYLRTHFALVR</sequence>
<dbReference type="AlphaFoldDB" id="A0A2S7T4Z9"/>
<dbReference type="EMBL" id="MQVX01000001">
    <property type="protein sequence ID" value="PQJ14526.1"/>
    <property type="molecule type" value="Genomic_DNA"/>
</dbReference>
<proteinExistence type="predicted"/>
<accession>A0A2S7T4Z9</accession>
<evidence type="ECO:0000256" key="1">
    <source>
        <dbReference type="SAM" id="SignalP"/>
    </source>
</evidence>